<accession>A0A3B1DAY2</accession>
<proteinExistence type="predicted"/>
<dbReference type="EMBL" id="UOGJ01000143">
    <property type="protein sequence ID" value="VAX37902.1"/>
    <property type="molecule type" value="Genomic_DNA"/>
</dbReference>
<organism evidence="1">
    <name type="scientific">hydrothermal vent metagenome</name>
    <dbReference type="NCBI Taxonomy" id="652676"/>
    <lineage>
        <taxon>unclassified sequences</taxon>
        <taxon>metagenomes</taxon>
        <taxon>ecological metagenomes</taxon>
    </lineage>
</organism>
<dbReference type="AlphaFoldDB" id="A0A3B1DAY2"/>
<dbReference type="Pfam" id="PF13432">
    <property type="entry name" value="TPR_16"/>
    <property type="match status" value="1"/>
</dbReference>
<dbReference type="PANTHER" id="PTHR12558">
    <property type="entry name" value="CELL DIVISION CYCLE 16,23,27"/>
    <property type="match status" value="1"/>
</dbReference>
<dbReference type="PANTHER" id="PTHR12558:SF13">
    <property type="entry name" value="CELL DIVISION CYCLE PROTEIN 27 HOMOLOG"/>
    <property type="match status" value="1"/>
</dbReference>
<reference evidence="1" key="1">
    <citation type="submission" date="2018-06" db="EMBL/GenBank/DDBJ databases">
        <authorList>
            <person name="Zhirakovskaya E."/>
        </authorList>
    </citation>
    <scope>NUCLEOTIDE SEQUENCE</scope>
</reference>
<dbReference type="SUPFAM" id="SSF48452">
    <property type="entry name" value="TPR-like"/>
    <property type="match status" value="5"/>
</dbReference>
<dbReference type="Pfam" id="PF13174">
    <property type="entry name" value="TPR_6"/>
    <property type="match status" value="5"/>
</dbReference>
<dbReference type="InterPro" id="IPR011990">
    <property type="entry name" value="TPR-like_helical_dom_sf"/>
</dbReference>
<dbReference type="Gene3D" id="1.25.40.10">
    <property type="entry name" value="Tetratricopeptide repeat domain"/>
    <property type="match status" value="7"/>
</dbReference>
<dbReference type="InterPro" id="IPR019734">
    <property type="entry name" value="TPR_rpt"/>
</dbReference>
<dbReference type="PROSITE" id="PS50005">
    <property type="entry name" value="TPR"/>
    <property type="match status" value="2"/>
</dbReference>
<gene>
    <name evidence="1" type="ORF">MNBD_UNCLBAC01-853</name>
</gene>
<dbReference type="SMART" id="SM00028">
    <property type="entry name" value="TPR"/>
    <property type="match status" value="10"/>
</dbReference>
<protein>
    <submittedName>
        <fullName evidence="1">Uncharacterized protein</fullName>
    </submittedName>
</protein>
<evidence type="ECO:0000313" key="1">
    <source>
        <dbReference type="EMBL" id="VAX37902.1"/>
    </source>
</evidence>
<sequence length="773" mass="89420">MKYPSYIFSIILSFIFFIPSLAISSTKDIEQLDFANGLFQRGLYEMAQAEYQKFVEVHPESTYLSESYFGMAESSFFLKNYEAAKEAYNKYIEKFPQGQKKILIQLRLGQSLFFLDQYNEALKGLLGVSLEDLAQEFHQVLYFYIGKIYQAKNENELALENLQKSFDFNSENSQATHALLAMGDVRLAMEDYEGALLYYNEVYTKTELEDVKGFALYKQGEIQFLIKDYTSAVDTFRSLIEKYPQQKVAYDARINFFLALFNVSKYDEIISAFEQEKDLMKAEVNFFEIYYIAAESYMQLKKYAKAEKVLDSILVLEDLTDEQRTKGSLKKVEVFVKVQRFEEVLAIIALQFATPVREEDHILFLKAESFYGLKRMAEAYETYKNIMSKYPESPYMLDALYGAAHAQSVLSNDQEAMKLFIEYFQKGKNTEKRLEVLYNAIVIAKNLALLDEGIEYSQLYLSNFPQSTHEENVSFWLGTFYAEKKQHSKAADVLKTFSEKYPQSTFLQEANFLLAYNLQSSDNLEGAIEVYGKIEKNEETEKLLYTALKNTAFIHLEKKEEGKAAIVIDKILMEFDQHDLDNATILWLAHQYLTEKKFQDALRVLEKIKPVEGDLVNIEAVAYFRAQAHKELGEHQKALEQYEVVLTTDGDNIYDSAVYMEKGLSLMKIKNFLAARKEFEKTLLQNAEDNTIAMRARFELANVAKQLGELEQAAKLYMLVAVLYQDDYYSPEALLHAAKIFKSLNRHDEAQKIFDEILKDYPQSEAAGKVKEK</sequence>
<name>A0A3B1DAY2_9ZZZZ</name>